<dbReference type="EMBL" id="GBRH01159533">
    <property type="protein sequence ID" value="JAE38363.1"/>
    <property type="molecule type" value="Transcribed_RNA"/>
</dbReference>
<accession>A0A0A9HZK9</accession>
<name>A0A0A9HZK9_ARUDO</name>
<organism evidence="1">
    <name type="scientific">Arundo donax</name>
    <name type="common">Giant reed</name>
    <name type="synonym">Donax arundinaceus</name>
    <dbReference type="NCBI Taxonomy" id="35708"/>
    <lineage>
        <taxon>Eukaryota</taxon>
        <taxon>Viridiplantae</taxon>
        <taxon>Streptophyta</taxon>
        <taxon>Embryophyta</taxon>
        <taxon>Tracheophyta</taxon>
        <taxon>Spermatophyta</taxon>
        <taxon>Magnoliopsida</taxon>
        <taxon>Liliopsida</taxon>
        <taxon>Poales</taxon>
        <taxon>Poaceae</taxon>
        <taxon>PACMAD clade</taxon>
        <taxon>Arundinoideae</taxon>
        <taxon>Arundineae</taxon>
        <taxon>Arundo</taxon>
    </lineage>
</organism>
<protein>
    <submittedName>
        <fullName evidence="1">Uncharacterized protein</fullName>
    </submittedName>
</protein>
<reference evidence="1" key="1">
    <citation type="submission" date="2014-09" db="EMBL/GenBank/DDBJ databases">
        <authorList>
            <person name="Magalhaes I.L.F."/>
            <person name="Oliveira U."/>
            <person name="Santos F.R."/>
            <person name="Vidigal T.H.D.A."/>
            <person name="Brescovit A.D."/>
            <person name="Santos A.J."/>
        </authorList>
    </citation>
    <scope>NUCLEOTIDE SEQUENCE</scope>
    <source>
        <tissue evidence="1">Shoot tissue taken approximately 20 cm above the soil surface</tissue>
    </source>
</reference>
<sequence>MNRWLVVDSMIYRSGHAECSVVTYLLEC</sequence>
<dbReference type="AlphaFoldDB" id="A0A0A9HZK9"/>
<proteinExistence type="predicted"/>
<reference evidence="1" key="2">
    <citation type="journal article" date="2015" name="Data Brief">
        <title>Shoot transcriptome of the giant reed, Arundo donax.</title>
        <authorList>
            <person name="Barrero R.A."/>
            <person name="Guerrero F.D."/>
            <person name="Moolhuijzen P."/>
            <person name="Goolsby J.A."/>
            <person name="Tidwell J."/>
            <person name="Bellgard S.E."/>
            <person name="Bellgard M.I."/>
        </authorList>
    </citation>
    <scope>NUCLEOTIDE SEQUENCE</scope>
    <source>
        <tissue evidence="1">Shoot tissue taken approximately 20 cm above the soil surface</tissue>
    </source>
</reference>
<evidence type="ECO:0000313" key="1">
    <source>
        <dbReference type="EMBL" id="JAE38363.1"/>
    </source>
</evidence>